<reference evidence="2 3" key="1">
    <citation type="journal article" date="2007" name="Nature">
        <title>Evolution of genes and genomes on the Drosophila phylogeny.</title>
        <authorList>
            <consortium name="Drosophila 12 Genomes Consortium"/>
            <person name="Clark A.G."/>
            <person name="Eisen M.B."/>
            <person name="Smith D.R."/>
            <person name="Bergman C.M."/>
            <person name="Oliver B."/>
            <person name="Markow T.A."/>
            <person name="Kaufman T.C."/>
            <person name="Kellis M."/>
            <person name="Gelbart W."/>
            <person name="Iyer V.N."/>
            <person name="Pollard D.A."/>
            <person name="Sackton T.B."/>
            <person name="Larracuente A.M."/>
            <person name="Singh N.D."/>
            <person name="Abad J.P."/>
            <person name="Abt D.N."/>
            <person name="Adryan B."/>
            <person name="Aguade M."/>
            <person name="Akashi H."/>
            <person name="Anderson W.W."/>
            <person name="Aquadro C.F."/>
            <person name="Ardell D.H."/>
            <person name="Arguello R."/>
            <person name="Artieri C.G."/>
            <person name="Barbash D.A."/>
            <person name="Barker D."/>
            <person name="Barsanti P."/>
            <person name="Batterham P."/>
            <person name="Batzoglou S."/>
            <person name="Begun D."/>
            <person name="Bhutkar A."/>
            <person name="Blanco E."/>
            <person name="Bosak S.A."/>
            <person name="Bradley R.K."/>
            <person name="Brand A.D."/>
            <person name="Brent M.R."/>
            <person name="Brooks A.N."/>
            <person name="Brown R.H."/>
            <person name="Butlin R.K."/>
            <person name="Caggese C."/>
            <person name="Calvi B.R."/>
            <person name="Bernardo de Carvalho A."/>
            <person name="Caspi A."/>
            <person name="Castrezana S."/>
            <person name="Celniker S.E."/>
            <person name="Chang J.L."/>
            <person name="Chapple C."/>
            <person name="Chatterji S."/>
            <person name="Chinwalla A."/>
            <person name="Civetta A."/>
            <person name="Clifton S.W."/>
            <person name="Comeron J.M."/>
            <person name="Costello J.C."/>
            <person name="Coyne J.A."/>
            <person name="Daub J."/>
            <person name="David R.G."/>
            <person name="Delcher A.L."/>
            <person name="Delehaunty K."/>
            <person name="Do C.B."/>
            <person name="Ebling H."/>
            <person name="Edwards K."/>
            <person name="Eickbush T."/>
            <person name="Evans J.D."/>
            <person name="Filipski A."/>
            <person name="Findeiss S."/>
            <person name="Freyhult E."/>
            <person name="Fulton L."/>
            <person name="Fulton R."/>
            <person name="Garcia A.C."/>
            <person name="Gardiner A."/>
            <person name="Garfield D.A."/>
            <person name="Garvin B.E."/>
            <person name="Gibson G."/>
            <person name="Gilbert D."/>
            <person name="Gnerre S."/>
            <person name="Godfrey J."/>
            <person name="Good R."/>
            <person name="Gotea V."/>
            <person name="Gravely B."/>
            <person name="Greenberg A.J."/>
            <person name="Griffiths-Jones S."/>
            <person name="Gross S."/>
            <person name="Guigo R."/>
            <person name="Gustafson E.A."/>
            <person name="Haerty W."/>
            <person name="Hahn M.W."/>
            <person name="Halligan D.L."/>
            <person name="Halpern A.L."/>
            <person name="Halter G.M."/>
            <person name="Han M.V."/>
            <person name="Heger A."/>
            <person name="Hillier L."/>
            <person name="Hinrichs A.S."/>
            <person name="Holmes I."/>
            <person name="Hoskins R.A."/>
            <person name="Hubisz M.J."/>
            <person name="Hultmark D."/>
            <person name="Huntley M.A."/>
            <person name="Jaffe D.B."/>
            <person name="Jagadeeshan S."/>
            <person name="Jeck W.R."/>
            <person name="Johnson J."/>
            <person name="Jones C.D."/>
            <person name="Jordan W.C."/>
            <person name="Karpen G.H."/>
            <person name="Kataoka E."/>
            <person name="Keightley P.D."/>
            <person name="Kheradpour P."/>
            <person name="Kirkness E.F."/>
            <person name="Koerich L.B."/>
            <person name="Kristiansen K."/>
            <person name="Kudrna D."/>
            <person name="Kulathinal R.J."/>
            <person name="Kumar S."/>
            <person name="Kwok R."/>
            <person name="Lander E."/>
            <person name="Langley C.H."/>
            <person name="Lapoint R."/>
            <person name="Lazzaro B.P."/>
            <person name="Lee S.J."/>
            <person name="Levesque L."/>
            <person name="Li R."/>
            <person name="Lin C.F."/>
            <person name="Lin M.F."/>
            <person name="Lindblad-Toh K."/>
            <person name="Llopart A."/>
            <person name="Long M."/>
            <person name="Low L."/>
            <person name="Lozovsky E."/>
            <person name="Lu J."/>
            <person name="Luo M."/>
            <person name="Machado C.A."/>
            <person name="Makalowski W."/>
            <person name="Marzo M."/>
            <person name="Matsuda M."/>
            <person name="Matzkin L."/>
            <person name="McAllister B."/>
            <person name="McBride C.S."/>
            <person name="McKernan B."/>
            <person name="McKernan K."/>
            <person name="Mendez-Lago M."/>
            <person name="Minx P."/>
            <person name="Mollenhauer M.U."/>
            <person name="Montooth K."/>
            <person name="Mount S.M."/>
            <person name="Mu X."/>
            <person name="Myers E."/>
            <person name="Negre B."/>
            <person name="Newfeld S."/>
            <person name="Nielsen R."/>
            <person name="Noor M.A."/>
            <person name="O'Grady P."/>
            <person name="Pachter L."/>
            <person name="Papaceit M."/>
            <person name="Parisi M.J."/>
            <person name="Parisi M."/>
            <person name="Parts L."/>
            <person name="Pedersen J.S."/>
            <person name="Pesole G."/>
            <person name="Phillippy A.M."/>
            <person name="Ponting C.P."/>
            <person name="Pop M."/>
            <person name="Porcelli D."/>
            <person name="Powell J.R."/>
            <person name="Prohaska S."/>
            <person name="Pruitt K."/>
            <person name="Puig M."/>
            <person name="Quesneville H."/>
            <person name="Ram K.R."/>
            <person name="Rand D."/>
            <person name="Rasmussen M.D."/>
            <person name="Reed L.K."/>
            <person name="Reenan R."/>
            <person name="Reily A."/>
            <person name="Remington K.A."/>
            <person name="Rieger T.T."/>
            <person name="Ritchie M.G."/>
            <person name="Robin C."/>
            <person name="Rogers Y.H."/>
            <person name="Rohde C."/>
            <person name="Rozas J."/>
            <person name="Rubenfield M.J."/>
            <person name="Ruiz A."/>
            <person name="Russo S."/>
            <person name="Salzberg S.L."/>
            <person name="Sanchez-Gracia A."/>
            <person name="Saranga D.J."/>
            <person name="Sato H."/>
            <person name="Schaeffer S.W."/>
            <person name="Schatz M.C."/>
            <person name="Schlenke T."/>
            <person name="Schwartz R."/>
            <person name="Segarra C."/>
            <person name="Singh R.S."/>
            <person name="Sirot L."/>
            <person name="Sirota M."/>
            <person name="Sisneros N.B."/>
            <person name="Smith C.D."/>
            <person name="Smith T.F."/>
            <person name="Spieth J."/>
            <person name="Stage D.E."/>
            <person name="Stark A."/>
            <person name="Stephan W."/>
            <person name="Strausberg R.L."/>
            <person name="Strempel S."/>
            <person name="Sturgill D."/>
            <person name="Sutton G."/>
            <person name="Sutton G.G."/>
            <person name="Tao W."/>
            <person name="Teichmann S."/>
            <person name="Tobari Y.N."/>
            <person name="Tomimura Y."/>
            <person name="Tsolas J.M."/>
            <person name="Valente V.L."/>
            <person name="Venter E."/>
            <person name="Venter J.C."/>
            <person name="Vicario S."/>
            <person name="Vieira F.G."/>
            <person name="Vilella A.J."/>
            <person name="Villasante A."/>
            <person name="Walenz B."/>
            <person name="Wang J."/>
            <person name="Wasserman M."/>
            <person name="Watts T."/>
            <person name="Wilson D."/>
            <person name="Wilson R.K."/>
            <person name="Wing R.A."/>
            <person name="Wolfner M.F."/>
            <person name="Wong A."/>
            <person name="Wong G.K."/>
            <person name="Wu C.I."/>
            <person name="Wu G."/>
            <person name="Yamamoto D."/>
            <person name="Yang H.P."/>
            <person name="Yang S.P."/>
            <person name="Yorke J.A."/>
            <person name="Yoshida K."/>
            <person name="Zdobnov E."/>
            <person name="Zhang P."/>
            <person name="Zhang Y."/>
            <person name="Zimin A.V."/>
            <person name="Baldwin J."/>
            <person name="Abdouelleil A."/>
            <person name="Abdulkadir J."/>
            <person name="Abebe A."/>
            <person name="Abera B."/>
            <person name="Abreu J."/>
            <person name="Acer S.C."/>
            <person name="Aftuck L."/>
            <person name="Alexander A."/>
            <person name="An P."/>
            <person name="Anderson E."/>
            <person name="Anderson S."/>
            <person name="Arachi H."/>
            <person name="Azer M."/>
            <person name="Bachantsang P."/>
            <person name="Barry A."/>
            <person name="Bayul T."/>
            <person name="Berlin A."/>
            <person name="Bessette D."/>
            <person name="Bloom T."/>
            <person name="Blye J."/>
            <person name="Boguslavskiy L."/>
            <person name="Bonnet C."/>
            <person name="Boukhgalter B."/>
            <person name="Bourzgui I."/>
            <person name="Brown A."/>
            <person name="Cahill P."/>
            <person name="Channer S."/>
            <person name="Cheshatsang Y."/>
            <person name="Chuda L."/>
            <person name="Citroen M."/>
            <person name="Collymore A."/>
            <person name="Cooke P."/>
            <person name="Costello M."/>
            <person name="D'Aco K."/>
            <person name="Daza R."/>
            <person name="De Haan G."/>
            <person name="DeGray S."/>
            <person name="DeMaso C."/>
            <person name="Dhargay N."/>
            <person name="Dooley K."/>
            <person name="Dooley E."/>
            <person name="Doricent M."/>
            <person name="Dorje P."/>
            <person name="Dorjee K."/>
            <person name="Dupes A."/>
            <person name="Elong R."/>
            <person name="Falk J."/>
            <person name="Farina A."/>
            <person name="Faro S."/>
            <person name="Ferguson D."/>
            <person name="Fisher S."/>
            <person name="Foley C.D."/>
            <person name="Franke A."/>
            <person name="Friedrich D."/>
            <person name="Gadbois L."/>
            <person name="Gearin G."/>
            <person name="Gearin C.R."/>
            <person name="Giannoukos G."/>
            <person name="Goode T."/>
            <person name="Graham J."/>
            <person name="Grandbois E."/>
            <person name="Grewal S."/>
            <person name="Gyaltsen K."/>
            <person name="Hafez N."/>
            <person name="Hagos B."/>
            <person name="Hall J."/>
            <person name="Henson C."/>
            <person name="Hollinger A."/>
            <person name="Honan T."/>
            <person name="Huard M.D."/>
            <person name="Hughes L."/>
            <person name="Hurhula B."/>
            <person name="Husby M.E."/>
            <person name="Kamat A."/>
            <person name="Kanga B."/>
            <person name="Kashin S."/>
            <person name="Khazanovich D."/>
            <person name="Kisner P."/>
            <person name="Lance K."/>
            <person name="Lara M."/>
            <person name="Lee W."/>
            <person name="Lennon N."/>
            <person name="Letendre F."/>
            <person name="LeVine R."/>
            <person name="Lipovsky A."/>
            <person name="Liu X."/>
            <person name="Liu J."/>
            <person name="Liu S."/>
            <person name="Lokyitsang T."/>
            <person name="Lokyitsang Y."/>
            <person name="Lubonja R."/>
            <person name="Lui A."/>
            <person name="MacDonald P."/>
            <person name="Magnisalis V."/>
            <person name="Maru K."/>
            <person name="Matthews C."/>
            <person name="McCusker W."/>
            <person name="McDonough S."/>
            <person name="Mehta T."/>
            <person name="Meldrim J."/>
            <person name="Meneus L."/>
            <person name="Mihai O."/>
            <person name="Mihalev A."/>
            <person name="Mihova T."/>
            <person name="Mittelman R."/>
            <person name="Mlenga V."/>
            <person name="Montmayeur A."/>
            <person name="Mulrain L."/>
            <person name="Navidi A."/>
            <person name="Naylor J."/>
            <person name="Negash T."/>
            <person name="Nguyen T."/>
            <person name="Nguyen N."/>
            <person name="Nicol R."/>
            <person name="Norbu C."/>
            <person name="Norbu N."/>
            <person name="Novod N."/>
            <person name="O'Neill B."/>
            <person name="Osman S."/>
            <person name="Markiewicz E."/>
            <person name="Oyono O.L."/>
            <person name="Patti C."/>
            <person name="Phunkhang P."/>
            <person name="Pierre F."/>
            <person name="Priest M."/>
            <person name="Raghuraman S."/>
            <person name="Rege F."/>
            <person name="Reyes R."/>
            <person name="Rise C."/>
            <person name="Rogov P."/>
            <person name="Ross K."/>
            <person name="Ryan E."/>
            <person name="Settipalli S."/>
            <person name="Shea T."/>
            <person name="Sherpa N."/>
            <person name="Shi L."/>
            <person name="Shih D."/>
            <person name="Sparrow T."/>
            <person name="Spaulding J."/>
            <person name="Stalker J."/>
            <person name="Stange-Thomann N."/>
            <person name="Stavropoulos S."/>
            <person name="Stone C."/>
            <person name="Strader C."/>
            <person name="Tesfaye S."/>
            <person name="Thomson T."/>
            <person name="Thoulutsang Y."/>
            <person name="Thoulutsang D."/>
            <person name="Topham K."/>
            <person name="Topping I."/>
            <person name="Tsamla T."/>
            <person name="Vassiliev H."/>
            <person name="Vo A."/>
            <person name="Wangchuk T."/>
            <person name="Wangdi T."/>
            <person name="Weiand M."/>
            <person name="Wilkinson J."/>
            <person name="Wilson A."/>
            <person name="Yadav S."/>
            <person name="Young G."/>
            <person name="Yu Q."/>
            <person name="Zembek L."/>
            <person name="Zhong D."/>
            <person name="Zimmer A."/>
            <person name="Zwirko Z."/>
            <person name="Jaffe D.B."/>
            <person name="Alvarez P."/>
            <person name="Brockman W."/>
            <person name="Butler J."/>
            <person name="Chin C."/>
            <person name="Gnerre S."/>
            <person name="Grabherr M."/>
            <person name="Kleber M."/>
            <person name="Mauceli E."/>
            <person name="MacCallum I."/>
        </authorList>
    </citation>
    <scope>NUCLEOTIDE SEQUENCE [LARGE SCALE GENOMIC DNA]</scope>
    <source>
        <strain evidence="3">white501</strain>
    </source>
</reference>
<feature type="compositionally biased region" description="Low complexity" evidence="1">
    <location>
        <begin position="40"/>
        <end position="54"/>
    </location>
</feature>
<evidence type="ECO:0000313" key="3">
    <source>
        <dbReference type="Proteomes" id="UP000000304"/>
    </source>
</evidence>
<dbReference type="EMBL" id="CM000364">
    <property type="protein sequence ID" value="EDX14839.1"/>
    <property type="molecule type" value="Genomic_DNA"/>
</dbReference>
<evidence type="ECO:0000313" key="2">
    <source>
        <dbReference type="EMBL" id="EDX14839.1"/>
    </source>
</evidence>
<dbReference type="HOGENOM" id="CLU_1837202_0_0_1"/>
<protein>
    <submittedName>
        <fullName evidence="2">GD17797</fullName>
    </submittedName>
</protein>
<dbReference type="AlphaFoldDB" id="B4QZK1"/>
<name>B4QZK1_DROSI</name>
<feature type="region of interest" description="Disordered" evidence="1">
    <location>
        <begin position="31"/>
        <end position="57"/>
    </location>
</feature>
<gene>
    <name evidence="2" type="primary">Dsim\GD17797</name>
    <name evidence="2" type="ORF">Dsim_GD17797</name>
</gene>
<dbReference type="Proteomes" id="UP000000304">
    <property type="component" value="Chromosome 3R"/>
</dbReference>
<proteinExistence type="predicted"/>
<sequence length="140" mass="15180">MAPISSYDSETEPKNSDATCNQLRNHAENQNDSMRFDAIPLPNTNANAKAKNPPFSNGIGSGSCNSTGCHNDCISSGFGHRQAVSMSWVAFEWLLQLPALHLFAPEHMFVCITMKGTAGNPESLVPNPGSPVPNQFRVKY</sequence>
<evidence type="ECO:0000256" key="1">
    <source>
        <dbReference type="SAM" id="MobiDB-lite"/>
    </source>
</evidence>
<accession>B4QZK1</accession>
<keyword evidence="3" id="KW-1185">Reference proteome</keyword>
<organism evidence="2 3">
    <name type="scientific">Drosophila simulans</name>
    <name type="common">Fruit fly</name>
    <dbReference type="NCBI Taxonomy" id="7240"/>
    <lineage>
        <taxon>Eukaryota</taxon>
        <taxon>Metazoa</taxon>
        <taxon>Ecdysozoa</taxon>
        <taxon>Arthropoda</taxon>
        <taxon>Hexapoda</taxon>
        <taxon>Insecta</taxon>
        <taxon>Pterygota</taxon>
        <taxon>Neoptera</taxon>
        <taxon>Endopterygota</taxon>
        <taxon>Diptera</taxon>
        <taxon>Brachycera</taxon>
        <taxon>Muscomorpha</taxon>
        <taxon>Ephydroidea</taxon>
        <taxon>Drosophilidae</taxon>
        <taxon>Drosophila</taxon>
        <taxon>Sophophora</taxon>
    </lineage>
</organism>